<comment type="caution">
    <text evidence="2">The sequence shown here is derived from an EMBL/GenBank/DDBJ whole genome shotgun (WGS) entry which is preliminary data.</text>
</comment>
<keyword evidence="3" id="KW-1185">Reference proteome</keyword>
<feature type="compositionally biased region" description="Polar residues" evidence="1">
    <location>
        <begin position="11"/>
        <end position="24"/>
    </location>
</feature>
<dbReference type="AlphaFoldDB" id="A0A813FBI5"/>
<sequence length="58" mass="6298">SSVTAVDRRSSSNAHQSGTRTPGRTGSKRAGASAHLSLKHESESQICFKQRPWNLGEF</sequence>
<feature type="non-terminal residue" evidence="2">
    <location>
        <position position="1"/>
    </location>
</feature>
<name>A0A813FBI5_POLGL</name>
<evidence type="ECO:0000256" key="1">
    <source>
        <dbReference type="SAM" id="MobiDB-lite"/>
    </source>
</evidence>
<dbReference type="EMBL" id="CAJNNV010024243">
    <property type="protein sequence ID" value="CAE8609129.1"/>
    <property type="molecule type" value="Genomic_DNA"/>
</dbReference>
<accession>A0A813FBI5</accession>
<protein>
    <submittedName>
        <fullName evidence="2">Uncharacterized protein</fullName>
    </submittedName>
</protein>
<feature type="compositionally biased region" description="Basic and acidic residues" evidence="1">
    <location>
        <begin position="1"/>
        <end position="10"/>
    </location>
</feature>
<evidence type="ECO:0000313" key="3">
    <source>
        <dbReference type="Proteomes" id="UP000654075"/>
    </source>
</evidence>
<feature type="region of interest" description="Disordered" evidence="1">
    <location>
        <begin position="1"/>
        <end position="43"/>
    </location>
</feature>
<organism evidence="2 3">
    <name type="scientific">Polarella glacialis</name>
    <name type="common">Dinoflagellate</name>
    <dbReference type="NCBI Taxonomy" id="89957"/>
    <lineage>
        <taxon>Eukaryota</taxon>
        <taxon>Sar</taxon>
        <taxon>Alveolata</taxon>
        <taxon>Dinophyceae</taxon>
        <taxon>Suessiales</taxon>
        <taxon>Suessiaceae</taxon>
        <taxon>Polarella</taxon>
    </lineage>
</organism>
<evidence type="ECO:0000313" key="2">
    <source>
        <dbReference type="EMBL" id="CAE8609129.1"/>
    </source>
</evidence>
<proteinExistence type="predicted"/>
<reference evidence="2" key="1">
    <citation type="submission" date="2021-02" db="EMBL/GenBank/DDBJ databases">
        <authorList>
            <person name="Dougan E. K."/>
            <person name="Rhodes N."/>
            <person name="Thang M."/>
            <person name="Chan C."/>
        </authorList>
    </citation>
    <scope>NUCLEOTIDE SEQUENCE</scope>
</reference>
<dbReference type="Proteomes" id="UP000654075">
    <property type="component" value="Unassembled WGS sequence"/>
</dbReference>
<gene>
    <name evidence="2" type="ORF">PGLA1383_LOCUS26955</name>
</gene>